<dbReference type="InterPro" id="IPR036890">
    <property type="entry name" value="HATPase_C_sf"/>
</dbReference>
<keyword evidence="2" id="KW-1185">Reference proteome</keyword>
<accession>A0ABW4ZJJ4</accession>
<name>A0ABW4ZJJ4_9SPHI</name>
<reference evidence="2" key="1">
    <citation type="journal article" date="2019" name="Int. J. Syst. Evol. Microbiol.">
        <title>The Global Catalogue of Microorganisms (GCM) 10K type strain sequencing project: providing services to taxonomists for standard genome sequencing and annotation.</title>
        <authorList>
            <consortium name="The Broad Institute Genomics Platform"/>
            <consortium name="The Broad Institute Genome Sequencing Center for Infectious Disease"/>
            <person name="Wu L."/>
            <person name="Ma J."/>
        </authorList>
    </citation>
    <scope>NUCLEOTIDE SEQUENCE [LARGE SCALE GENOMIC DNA]</scope>
    <source>
        <strain evidence="2">KCTC 42217</strain>
    </source>
</reference>
<proteinExistence type="predicted"/>
<dbReference type="RefSeq" id="WP_255904010.1">
    <property type="nucleotide sequence ID" value="NZ_JAFMZO010000003.1"/>
</dbReference>
<dbReference type="SUPFAM" id="SSF55874">
    <property type="entry name" value="ATPase domain of HSP90 chaperone/DNA topoisomerase II/histidine kinase"/>
    <property type="match status" value="1"/>
</dbReference>
<gene>
    <name evidence="1" type="ORF">ACFSJU_07535</name>
</gene>
<protein>
    <recommendedName>
        <fullName evidence="3">ATP-binding protein</fullName>
    </recommendedName>
</protein>
<dbReference type="Proteomes" id="UP001597387">
    <property type="component" value="Unassembled WGS sequence"/>
</dbReference>
<evidence type="ECO:0008006" key="3">
    <source>
        <dbReference type="Google" id="ProtNLM"/>
    </source>
</evidence>
<dbReference type="EMBL" id="JBHUHZ010000001">
    <property type="protein sequence ID" value="MFD2162240.1"/>
    <property type="molecule type" value="Genomic_DNA"/>
</dbReference>
<evidence type="ECO:0000313" key="1">
    <source>
        <dbReference type="EMBL" id="MFD2162240.1"/>
    </source>
</evidence>
<comment type="caution">
    <text evidence="1">The sequence shown here is derived from an EMBL/GenBank/DDBJ whole genome shotgun (WGS) entry which is preliminary data.</text>
</comment>
<sequence length="286" mass="33231">MRIIKLPISFLLQHNHIKSTVTVLKEVTSTKDKFIAIDFSNLRDITKGDWIVFAAQIEKSVIFNRNVFFRKGAFPCLKLIHKMFKLKDNKVFHQNHKITSLEINEAEKERLVNPTLIDTIVKELTKIGIKEYYSPFNVFLTELIGNAVEHGIREKNINWWLTHEIDRNTRSIKYTFVDMGKGIIESHKQAGLPLKYWFLGAKYVVLDSLHGRLGSSTKLTNRGRGLPELQKMINSGYFSNIVLITNTISLHFNNGEYVATKNPNFVGTYYSWTIDFNNFQKWKDSR</sequence>
<organism evidence="1 2">
    <name type="scientific">Paradesertivirga mongoliensis</name>
    <dbReference type="NCBI Taxonomy" id="2100740"/>
    <lineage>
        <taxon>Bacteria</taxon>
        <taxon>Pseudomonadati</taxon>
        <taxon>Bacteroidota</taxon>
        <taxon>Sphingobacteriia</taxon>
        <taxon>Sphingobacteriales</taxon>
        <taxon>Sphingobacteriaceae</taxon>
        <taxon>Paradesertivirga</taxon>
    </lineage>
</organism>
<evidence type="ECO:0000313" key="2">
    <source>
        <dbReference type="Proteomes" id="UP001597387"/>
    </source>
</evidence>